<dbReference type="PANTHER" id="PTHR10590:SF4">
    <property type="entry name" value="SOLUTE CARRIER FAMILY 28 MEMBER 3"/>
    <property type="match status" value="1"/>
</dbReference>
<name>A0A454XUU7_PRIPA</name>
<keyword evidence="4 7" id="KW-0812">Transmembrane</keyword>
<keyword evidence="9" id="KW-1185">Reference proteome</keyword>
<evidence type="ECO:0000256" key="2">
    <source>
        <dbReference type="ARBA" id="ARBA00009033"/>
    </source>
</evidence>
<evidence type="ECO:0000256" key="1">
    <source>
        <dbReference type="ARBA" id="ARBA00004651"/>
    </source>
</evidence>
<evidence type="ECO:0000313" key="8">
    <source>
        <dbReference type="EnsemblMetazoa" id="PPA03175.1"/>
    </source>
</evidence>
<dbReference type="GO" id="GO:1901642">
    <property type="term" value="P:nucleoside transmembrane transport"/>
    <property type="evidence" value="ECO:0000318"/>
    <property type="project" value="GO_Central"/>
</dbReference>
<accession>A0A454XUU7</accession>
<feature type="transmembrane region" description="Helical" evidence="7">
    <location>
        <begin position="405"/>
        <end position="428"/>
    </location>
</feature>
<dbReference type="EnsemblMetazoa" id="PPA03175.1">
    <property type="protein sequence ID" value="PPA03175.1"/>
    <property type="gene ID" value="WBGene00092729"/>
</dbReference>
<dbReference type="InterPro" id="IPR002668">
    <property type="entry name" value="CNT_N_dom"/>
</dbReference>
<dbReference type="Pfam" id="PF01773">
    <property type="entry name" value="Nucleos_tra2_N"/>
    <property type="match status" value="1"/>
</dbReference>
<evidence type="ECO:0000256" key="3">
    <source>
        <dbReference type="ARBA" id="ARBA00022475"/>
    </source>
</evidence>
<feature type="transmembrane region" description="Helical" evidence="7">
    <location>
        <begin position="537"/>
        <end position="560"/>
    </location>
</feature>
<keyword evidence="5 7" id="KW-1133">Transmembrane helix</keyword>
<protein>
    <recommendedName>
        <fullName evidence="7">Sodium/nucleoside cotransporter</fullName>
    </recommendedName>
</protein>
<feature type="transmembrane region" description="Helical" evidence="7">
    <location>
        <begin position="234"/>
        <end position="257"/>
    </location>
</feature>
<evidence type="ECO:0000256" key="6">
    <source>
        <dbReference type="ARBA" id="ARBA00023136"/>
    </source>
</evidence>
<dbReference type="Proteomes" id="UP000005239">
    <property type="component" value="Unassembled WGS sequence"/>
</dbReference>
<accession>A0A8R1U542</accession>
<feature type="transmembrane region" description="Helical" evidence="7">
    <location>
        <begin position="502"/>
        <end position="525"/>
    </location>
</feature>
<feature type="transmembrane region" description="Helical" evidence="7">
    <location>
        <begin position="173"/>
        <end position="192"/>
    </location>
</feature>
<evidence type="ECO:0000256" key="7">
    <source>
        <dbReference type="RuleBase" id="RU362018"/>
    </source>
</evidence>
<dbReference type="InterPro" id="IPR011657">
    <property type="entry name" value="CNT_C_dom"/>
</dbReference>
<evidence type="ECO:0000256" key="4">
    <source>
        <dbReference type="ARBA" id="ARBA00022692"/>
    </source>
</evidence>
<comment type="similarity">
    <text evidence="2 7">Belongs to the concentrative nucleoside transporter (CNT) (TC 2.A.41) family.</text>
</comment>
<dbReference type="GO" id="GO:0005886">
    <property type="term" value="C:plasma membrane"/>
    <property type="evidence" value="ECO:0000318"/>
    <property type="project" value="GO_Central"/>
</dbReference>
<dbReference type="InterPro" id="IPR018270">
    <property type="entry name" value="C_nuclsd_transpt_met_bac"/>
</dbReference>
<dbReference type="Pfam" id="PF07670">
    <property type="entry name" value="Gate"/>
    <property type="match status" value="1"/>
</dbReference>
<sequence>MGEAWELKPMGEDESFDEDKLITFKEEKRWVKWVQWAFAVAIIIGAHIYLGFSIAYSFEGALFPVVMFSLIYIYIACYLIYRYIVKPVYAKNEEAFDNCGHGIERVFTWSLFCNIPVLPSVIAIIVLGGFFGWIIWDASGNEARLRSFGGIIMYVVLCVIMSANPHRIKWRPVIGGVVQQFIIGLIVLKWDGGRDALSWASDQVVTFLDYTMVGTAFTYGFVSDPPNICGFGSIFLYTSLQIIIYFGAIVSVLYYLGVIEAVLKVVGLLMQYSLGTTSAESLNAAACIFLGQTEAAILIEPALETMTSSEIHAVMTAGFACIAGSLFSAYISFGACPSYLLSASVMSAGASLGVAKLLYPEIQVSSQKKISDFKFKKMEETNILECISNGAVHSSKFVFEIGANLIVYLALLAFLNASIAWLGGLVGYPELSFNEILGYCFFPLAYMMGASDAPDPQVNLDETLKVAQLMGMKTVLNEFIAYQSLADMIRSGTLTGARAQMIATYALCGFSNISMIGSQLGILGGMCPKRKATFAKVVIRALVAGSVTCFMTACVAGVLVDIPVSCPPNSNDDCLNLDAVVEYFKNKQNETASFF</sequence>
<feature type="transmembrane region" description="Helical" evidence="7">
    <location>
        <begin position="311"/>
        <end position="333"/>
    </location>
</feature>
<keyword evidence="7" id="KW-0813">Transport</keyword>
<feature type="transmembrane region" description="Helical" evidence="7">
    <location>
        <begin position="148"/>
        <end position="166"/>
    </location>
</feature>
<reference evidence="8" key="2">
    <citation type="submission" date="2022-06" db="UniProtKB">
        <authorList>
            <consortium name="EnsemblMetazoa"/>
        </authorList>
    </citation>
    <scope>IDENTIFICATION</scope>
    <source>
        <strain evidence="8">PS312</strain>
    </source>
</reference>
<feature type="transmembrane region" description="Helical" evidence="7">
    <location>
        <begin position="111"/>
        <end position="136"/>
    </location>
</feature>
<keyword evidence="6 7" id="KW-0472">Membrane</keyword>
<dbReference type="OrthoDB" id="6075923at2759"/>
<dbReference type="NCBIfam" id="TIGR00804">
    <property type="entry name" value="nupC"/>
    <property type="match status" value="1"/>
</dbReference>
<dbReference type="InterPro" id="IPR011642">
    <property type="entry name" value="Gate_dom"/>
</dbReference>
<dbReference type="OMA" id="IVWHTVI"/>
<dbReference type="PANTHER" id="PTHR10590">
    <property type="entry name" value="SODIUM/NUCLEOSIDE COTRANSPORTER"/>
    <property type="match status" value="1"/>
</dbReference>
<evidence type="ECO:0000256" key="5">
    <source>
        <dbReference type="ARBA" id="ARBA00022989"/>
    </source>
</evidence>
<proteinExistence type="inferred from homology"/>
<feature type="transmembrane region" description="Helical" evidence="7">
    <location>
        <begin position="33"/>
        <end position="55"/>
    </location>
</feature>
<reference evidence="9" key="1">
    <citation type="journal article" date="2008" name="Nat. Genet.">
        <title>The Pristionchus pacificus genome provides a unique perspective on nematode lifestyle and parasitism.</title>
        <authorList>
            <person name="Dieterich C."/>
            <person name="Clifton S.W."/>
            <person name="Schuster L.N."/>
            <person name="Chinwalla A."/>
            <person name="Delehaunty K."/>
            <person name="Dinkelacker I."/>
            <person name="Fulton L."/>
            <person name="Fulton R."/>
            <person name="Godfrey J."/>
            <person name="Minx P."/>
            <person name="Mitreva M."/>
            <person name="Roeseler W."/>
            <person name="Tian H."/>
            <person name="Witte H."/>
            <person name="Yang S.P."/>
            <person name="Wilson R.K."/>
            <person name="Sommer R.J."/>
        </authorList>
    </citation>
    <scope>NUCLEOTIDE SEQUENCE [LARGE SCALE GENOMIC DNA]</scope>
    <source>
        <strain evidence="9">PS312</strain>
    </source>
</reference>
<dbReference type="InterPro" id="IPR008276">
    <property type="entry name" value="C_nuclsd_transpt"/>
</dbReference>
<keyword evidence="3" id="KW-1003">Cell membrane</keyword>
<dbReference type="GO" id="GO:0005415">
    <property type="term" value="F:nucleoside:sodium symporter activity"/>
    <property type="evidence" value="ECO:0000318"/>
    <property type="project" value="GO_Central"/>
</dbReference>
<dbReference type="AlphaFoldDB" id="A0A454XUU7"/>
<feature type="transmembrane region" description="Helical" evidence="7">
    <location>
        <begin position="204"/>
        <end position="222"/>
    </location>
</feature>
<feature type="transmembrane region" description="Helical" evidence="7">
    <location>
        <begin position="61"/>
        <end position="81"/>
    </location>
</feature>
<evidence type="ECO:0000313" key="9">
    <source>
        <dbReference type="Proteomes" id="UP000005239"/>
    </source>
</evidence>
<gene>
    <name evidence="8" type="primary">WBGene00092729</name>
</gene>
<dbReference type="Pfam" id="PF07662">
    <property type="entry name" value="Nucleos_tra2_C"/>
    <property type="match status" value="1"/>
</dbReference>
<comment type="subcellular location">
    <subcellularLocation>
        <location evidence="1">Cell membrane</location>
        <topology evidence="1">Multi-pass membrane protein</topology>
    </subcellularLocation>
</comment>
<organism evidence="8 9">
    <name type="scientific">Pristionchus pacificus</name>
    <name type="common">Parasitic nematode worm</name>
    <dbReference type="NCBI Taxonomy" id="54126"/>
    <lineage>
        <taxon>Eukaryota</taxon>
        <taxon>Metazoa</taxon>
        <taxon>Ecdysozoa</taxon>
        <taxon>Nematoda</taxon>
        <taxon>Chromadorea</taxon>
        <taxon>Rhabditida</taxon>
        <taxon>Rhabditina</taxon>
        <taxon>Diplogasteromorpha</taxon>
        <taxon>Diplogasteroidea</taxon>
        <taxon>Neodiplogasteridae</taxon>
        <taxon>Pristionchus</taxon>
    </lineage>
</organism>